<dbReference type="PANTHER" id="PTHR43797:SF2">
    <property type="entry name" value="HOMOCYSTEINE_CYSTEINE SYNTHASE"/>
    <property type="match status" value="1"/>
</dbReference>
<dbReference type="PIRSF" id="PIRSF001434">
    <property type="entry name" value="CGS"/>
    <property type="match status" value="1"/>
</dbReference>
<organism evidence="6 7">
    <name type="scientific">Hallerella porci</name>
    <dbReference type="NCBI Taxonomy" id="1945871"/>
    <lineage>
        <taxon>Bacteria</taxon>
        <taxon>Pseudomonadati</taxon>
        <taxon>Fibrobacterota</taxon>
        <taxon>Fibrobacteria</taxon>
        <taxon>Fibrobacterales</taxon>
        <taxon>Fibrobacteraceae</taxon>
        <taxon>Hallerella</taxon>
    </lineage>
</organism>
<dbReference type="SUPFAM" id="SSF53383">
    <property type="entry name" value="PLP-dependent transferases"/>
    <property type="match status" value="1"/>
</dbReference>
<keyword evidence="4 5" id="KW-0663">Pyridoxal phosphate</keyword>
<comment type="similarity">
    <text evidence="2 5">Belongs to the trans-sulfuration enzymes family.</text>
</comment>
<dbReference type="InterPro" id="IPR015422">
    <property type="entry name" value="PyrdxlP-dep_Trfase_small"/>
</dbReference>
<dbReference type="InterPro" id="IPR000277">
    <property type="entry name" value="Cys/Met-Metab_PyrdxlP-dep_enz"/>
</dbReference>
<dbReference type="RefSeq" id="WP_109587263.1">
    <property type="nucleotide sequence ID" value="NZ_QGHD01000004.1"/>
</dbReference>
<comment type="cofactor">
    <cofactor evidence="1 5">
        <name>pyridoxal 5'-phosphate</name>
        <dbReference type="ChEBI" id="CHEBI:597326"/>
    </cofactor>
</comment>
<evidence type="ECO:0000256" key="4">
    <source>
        <dbReference type="ARBA" id="ARBA00022898"/>
    </source>
</evidence>
<dbReference type="Gene3D" id="3.90.1150.10">
    <property type="entry name" value="Aspartate Aminotransferase, domain 1"/>
    <property type="match status" value="1"/>
</dbReference>
<dbReference type="EMBL" id="QGHD01000004">
    <property type="protein sequence ID" value="PWL03699.1"/>
    <property type="molecule type" value="Genomic_DNA"/>
</dbReference>
<gene>
    <name evidence="6" type="ORF">B0H50_104123</name>
</gene>
<evidence type="ECO:0000313" key="6">
    <source>
        <dbReference type="EMBL" id="PWL03699.1"/>
    </source>
</evidence>
<keyword evidence="3" id="KW-0808">Transferase</keyword>
<comment type="caution">
    <text evidence="6">The sequence shown here is derived from an EMBL/GenBank/DDBJ whole genome shotgun (WGS) entry which is preliminary data.</text>
</comment>
<dbReference type="InterPro" id="IPR006235">
    <property type="entry name" value="OAc-hSer/O-AcSer_sulfhydrylase"/>
</dbReference>
<dbReference type="PANTHER" id="PTHR43797">
    <property type="entry name" value="HOMOCYSTEINE/CYSTEINE SYNTHASE"/>
    <property type="match status" value="1"/>
</dbReference>
<keyword evidence="7" id="KW-1185">Reference proteome</keyword>
<evidence type="ECO:0000256" key="2">
    <source>
        <dbReference type="ARBA" id="ARBA00009077"/>
    </source>
</evidence>
<dbReference type="Gene3D" id="3.40.640.10">
    <property type="entry name" value="Type I PLP-dependent aspartate aminotransferase-like (Major domain)"/>
    <property type="match status" value="1"/>
</dbReference>
<dbReference type="InterPro" id="IPR015421">
    <property type="entry name" value="PyrdxlP-dep_Trfase_major"/>
</dbReference>
<name>A0ABX5LMN8_9BACT</name>
<reference evidence="6 7" key="1">
    <citation type="submission" date="2018-05" db="EMBL/GenBank/DDBJ databases">
        <title>Animal gut microbial communities from fecal samples from Wisconsin, USA.</title>
        <authorList>
            <person name="Neumann A."/>
        </authorList>
    </citation>
    <scope>NUCLEOTIDE SEQUENCE [LARGE SCALE GENOMIC DNA]</scope>
    <source>
        <strain evidence="6 7">UWS4</strain>
    </source>
</reference>
<evidence type="ECO:0000313" key="7">
    <source>
        <dbReference type="Proteomes" id="UP000245523"/>
    </source>
</evidence>
<protein>
    <submittedName>
        <fullName evidence="6">O-acetylhomoserine (Thiol)-lyase</fullName>
    </submittedName>
</protein>
<evidence type="ECO:0000256" key="5">
    <source>
        <dbReference type="RuleBase" id="RU362118"/>
    </source>
</evidence>
<sequence length="434" mass="47796">MSYSFDTLKLHAGYDPKDHNHAVSVPIYQTTAYTLETVKRSDDLFYFDSSDALYTRLSNPTSDALEARLIALHKGATGAVSLASGMAAVTYALLNVTAGSGRILATARSYGGSVDSLEQVFSEFGVKYDLVEDPDDVSSFEKSIREDTKVIFIESISNPNATILDIEEIARVAHKHNIPLIVDNTIATPYLLNPFDFGADVVVYSATKGLSGHGNVVAGAIVENNKFDWNNGKFPQFSGKPYFLRSQQQKLRSYQEVFPETPFTGRIRSIYLNYLGACIAPFSAYLVILGIETLSERIAKQVSNAEKIVEFLETRPEVLWVKHPHAKGSRYAALAKKYFPKGAGAILSFGLKGDANTRRKFLEAVKVFSLQANIGDAKSLIINPSVTTHIELNPKLQKAADILPETIRLSVGLEDANDLIEDLKQSFDVAFHEK</sequence>
<dbReference type="CDD" id="cd00614">
    <property type="entry name" value="CGS_like"/>
    <property type="match status" value="1"/>
</dbReference>
<evidence type="ECO:0000256" key="1">
    <source>
        <dbReference type="ARBA" id="ARBA00001933"/>
    </source>
</evidence>
<evidence type="ECO:0000256" key="3">
    <source>
        <dbReference type="ARBA" id="ARBA00022679"/>
    </source>
</evidence>
<dbReference type="Pfam" id="PF01053">
    <property type="entry name" value="Cys_Met_Meta_PP"/>
    <property type="match status" value="1"/>
</dbReference>
<dbReference type="Proteomes" id="UP000245523">
    <property type="component" value="Unassembled WGS sequence"/>
</dbReference>
<proteinExistence type="inferred from homology"/>
<accession>A0ABX5LMN8</accession>
<dbReference type="InterPro" id="IPR015424">
    <property type="entry name" value="PyrdxlP-dep_Trfase"/>
</dbReference>